<gene>
    <name evidence="2" type="ORF">RBATCC27255_01755</name>
</gene>
<sequence length="193" mass="21760">MKKETVKMQIWGIIVVPLMIILFKNLYSLTNGALLGIFFGSVNNSMWEQTKVVMLSYFIWSLVEAVGKRSGFHRFAVSRIISLWFVGIFCLASYLLIYALGVESAGLPRLICAIAVCFSAFALSARLEYGERKIEQLFLPCVFMMLLLIAVYCSFTVFPPHMVIFEDTAMGMYGIIPEYIDSGAIALDTLYRV</sequence>
<proteinExistence type="predicted"/>
<keyword evidence="1" id="KW-0472">Membrane</keyword>
<dbReference type="EMBL" id="NNSR01000073">
    <property type="protein sequence ID" value="PKD26890.1"/>
    <property type="molecule type" value="Genomic_DNA"/>
</dbReference>
<organism evidence="2 3">
    <name type="scientific">Ruminococcus bromii</name>
    <dbReference type="NCBI Taxonomy" id="40518"/>
    <lineage>
        <taxon>Bacteria</taxon>
        <taxon>Bacillati</taxon>
        <taxon>Bacillota</taxon>
        <taxon>Clostridia</taxon>
        <taxon>Eubacteriales</taxon>
        <taxon>Oscillospiraceae</taxon>
        <taxon>Ruminococcus</taxon>
    </lineage>
</organism>
<dbReference type="AlphaFoldDB" id="A0A2N0UIT3"/>
<feature type="transmembrane region" description="Helical" evidence="1">
    <location>
        <begin position="106"/>
        <end position="125"/>
    </location>
</feature>
<dbReference type="Pfam" id="PF20122">
    <property type="entry name" value="DUF6512"/>
    <property type="match status" value="1"/>
</dbReference>
<feature type="transmembrane region" description="Helical" evidence="1">
    <location>
        <begin position="137"/>
        <end position="158"/>
    </location>
</feature>
<reference evidence="2" key="1">
    <citation type="journal article" date="2018" name="Environ. Microbiol.">
        <title>Sporulation capability and amylosome conservation among diverse human colonic and rumen isolates of the keystone starch-degrader Ruminococcus bromii.</title>
        <authorList>
            <person name="Mukhopadhya I."/>
            <person name="Morais S."/>
            <person name="Laverde-Gomez J."/>
            <person name="Sheridan P.O."/>
            <person name="Walker A.W."/>
            <person name="Kelly W."/>
            <person name="Klieve A.V."/>
            <person name="Ouwerkerk D."/>
            <person name="Duncan S.H."/>
            <person name="Louis P."/>
            <person name="Koropatkin N."/>
            <person name="Cockburn D."/>
            <person name="Kibler R."/>
            <person name="Cooper P.J."/>
            <person name="Sandoval C."/>
            <person name="Crost E."/>
            <person name="Juge N."/>
            <person name="Bayer E.A."/>
            <person name="Flint H.J."/>
        </authorList>
    </citation>
    <scope>NUCLEOTIDE SEQUENCE [LARGE SCALE GENOMIC DNA]</scope>
    <source>
        <strain evidence="2">ATCC 27255</strain>
    </source>
</reference>
<evidence type="ECO:0000313" key="2">
    <source>
        <dbReference type="EMBL" id="PKD26890.1"/>
    </source>
</evidence>
<dbReference type="InterPro" id="IPR045407">
    <property type="entry name" value="DUF6512"/>
</dbReference>
<accession>A0A2N0UIT3</accession>
<protein>
    <submittedName>
        <fullName evidence="2">Uncharacterized protein</fullName>
    </submittedName>
</protein>
<feature type="transmembrane region" description="Helical" evidence="1">
    <location>
        <begin position="52"/>
        <end position="68"/>
    </location>
</feature>
<feature type="transmembrane region" description="Helical" evidence="1">
    <location>
        <begin position="12"/>
        <end position="40"/>
    </location>
</feature>
<keyword evidence="1" id="KW-0812">Transmembrane</keyword>
<name>A0A2N0UIT3_9FIRM</name>
<dbReference type="Proteomes" id="UP000233425">
    <property type="component" value="Unassembled WGS sequence"/>
</dbReference>
<feature type="transmembrane region" description="Helical" evidence="1">
    <location>
        <begin position="80"/>
        <end position="100"/>
    </location>
</feature>
<evidence type="ECO:0000256" key="1">
    <source>
        <dbReference type="SAM" id="Phobius"/>
    </source>
</evidence>
<dbReference type="RefSeq" id="WP_101029674.1">
    <property type="nucleotide sequence ID" value="NZ_CABMMZ010000073.1"/>
</dbReference>
<keyword evidence="1" id="KW-1133">Transmembrane helix</keyword>
<evidence type="ECO:0000313" key="3">
    <source>
        <dbReference type="Proteomes" id="UP000233425"/>
    </source>
</evidence>
<comment type="caution">
    <text evidence="2">The sequence shown here is derived from an EMBL/GenBank/DDBJ whole genome shotgun (WGS) entry which is preliminary data.</text>
</comment>
<keyword evidence="3" id="KW-1185">Reference proteome</keyword>